<dbReference type="AlphaFoldDB" id="A0A6B2L748"/>
<dbReference type="Gene3D" id="1.10.418.10">
    <property type="entry name" value="Calponin-like domain"/>
    <property type="match status" value="2"/>
</dbReference>
<evidence type="ECO:0000313" key="2">
    <source>
        <dbReference type="EMBL" id="NDV32832.1"/>
    </source>
</evidence>
<feature type="domain" description="Calponin-homology (CH)" evidence="1">
    <location>
        <begin position="1"/>
        <end position="102"/>
    </location>
</feature>
<name>A0A6B2L748_9EUKA</name>
<proteinExistence type="predicted"/>
<dbReference type="InterPro" id="IPR036872">
    <property type="entry name" value="CH_dom_sf"/>
</dbReference>
<dbReference type="InterPro" id="IPR003096">
    <property type="entry name" value="SM22_calponin"/>
</dbReference>
<sequence>MADTLPEGFREELLGSLSFFEVMKSGVILCELLNTVAPGTIKQKPSKMNVPFKQMENIGYFLSGCKAVGIEDLFLFVTVDLFEGKQLGKVLDCLLEIQKKFAPEEYKKIVSDHSKASIIDIESTPTLPLPQAAPETSFLSPTKSQMDNSVNKVSTLDDDLEIKKQLKYNPKLAKAVTDWIEGLLHRNIGLPLGQALKSGVLLCQIINAIKTDIIPPSLIYEGNLAFRQRENIGYYLKAVRSMSIFKEHELFSTSDLFEEKNMNNVIVHLHALAKQCLNFEFYQGPTIEDTSRTGNILGAVLIGNEITIDEETLENWTEEEKVIIDWANSILPQEMTIKNVETLRSGEKIILLLKKLLRMTI</sequence>
<evidence type="ECO:0000259" key="1">
    <source>
        <dbReference type="PROSITE" id="PS50021"/>
    </source>
</evidence>
<dbReference type="GO" id="GO:0051015">
    <property type="term" value="F:actin filament binding"/>
    <property type="evidence" value="ECO:0007669"/>
    <property type="project" value="TreeGrafter"/>
</dbReference>
<dbReference type="InterPro" id="IPR001715">
    <property type="entry name" value="CH_dom"/>
</dbReference>
<dbReference type="Pfam" id="PF00307">
    <property type="entry name" value="CH"/>
    <property type="match status" value="2"/>
</dbReference>
<accession>A0A6B2L748</accession>
<dbReference type="SUPFAM" id="SSF47576">
    <property type="entry name" value="Calponin-homology domain, CH-domain"/>
    <property type="match status" value="2"/>
</dbReference>
<organism evidence="2">
    <name type="scientific">Arcella intermedia</name>
    <dbReference type="NCBI Taxonomy" id="1963864"/>
    <lineage>
        <taxon>Eukaryota</taxon>
        <taxon>Amoebozoa</taxon>
        <taxon>Tubulinea</taxon>
        <taxon>Elardia</taxon>
        <taxon>Arcellinida</taxon>
        <taxon>Sphaerothecina</taxon>
        <taxon>Arcellidae</taxon>
        <taxon>Arcella</taxon>
    </lineage>
</organism>
<dbReference type="PANTHER" id="PTHR47385:SF14">
    <property type="entry name" value="TRANSGELIN"/>
    <property type="match status" value="1"/>
</dbReference>
<protein>
    <recommendedName>
        <fullName evidence="1">Calponin-homology (CH) domain-containing protein</fullName>
    </recommendedName>
</protein>
<dbReference type="InterPro" id="IPR050606">
    <property type="entry name" value="Calponin-like"/>
</dbReference>
<dbReference type="PROSITE" id="PS50021">
    <property type="entry name" value="CH"/>
    <property type="match status" value="2"/>
</dbReference>
<dbReference type="GO" id="GO:0007015">
    <property type="term" value="P:actin filament organization"/>
    <property type="evidence" value="ECO:0007669"/>
    <property type="project" value="TreeGrafter"/>
</dbReference>
<dbReference type="PRINTS" id="PR00888">
    <property type="entry name" value="SM22CALPONIN"/>
</dbReference>
<dbReference type="EMBL" id="GIBP01003863">
    <property type="protein sequence ID" value="NDV32832.1"/>
    <property type="molecule type" value="Transcribed_RNA"/>
</dbReference>
<feature type="domain" description="Calponin-homology (CH)" evidence="1">
    <location>
        <begin position="170"/>
        <end position="277"/>
    </location>
</feature>
<dbReference type="GO" id="GO:0015629">
    <property type="term" value="C:actin cytoskeleton"/>
    <property type="evidence" value="ECO:0007669"/>
    <property type="project" value="TreeGrafter"/>
</dbReference>
<dbReference type="SMART" id="SM00033">
    <property type="entry name" value="CH"/>
    <property type="match status" value="2"/>
</dbReference>
<dbReference type="PANTHER" id="PTHR47385">
    <property type="entry name" value="CALPONIN"/>
    <property type="match status" value="1"/>
</dbReference>
<reference evidence="2" key="1">
    <citation type="journal article" date="2020" name="J. Eukaryot. Microbiol.">
        <title>De novo Sequencing, Assembly and Annotation of the Transcriptome for the Free-Living Testate Amoeba Arcella intermedia.</title>
        <authorList>
            <person name="Ribeiro G.M."/>
            <person name="Porfirio-Sousa A.L."/>
            <person name="Maurer-Alcala X.X."/>
            <person name="Katz L.A."/>
            <person name="Lahr D.J.G."/>
        </authorList>
    </citation>
    <scope>NUCLEOTIDE SEQUENCE</scope>
</reference>